<organism evidence="3 4">
    <name type="scientific">Neoarthrinium moseri</name>
    <dbReference type="NCBI Taxonomy" id="1658444"/>
    <lineage>
        <taxon>Eukaryota</taxon>
        <taxon>Fungi</taxon>
        <taxon>Dikarya</taxon>
        <taxon>Ascomycota</taxon>
        <taxon>Pezizomycotina</taxon>
        <taxon>Sordariomycetes</taxon>
        <taxon>Xylariomycetidae</taxon>
        <taxon>Amphisphaeriales</taxon>
        <taxon>Apiosporaceae</taxon>
        <taxon>Neoarthrinium</taxon>
    </lineage>
</organism>
<comment type="caution">
    <text evidence="3">The sequence shown here is derived from an EMBL/GenBank/DDBJ whole genome shotgun (WGS) entry which is preliminary data.</text>
</comment>
<evidence type="ECO:0000259" key="2">
    <source>
        <dbReference type="PROSITE" id="PS50003"/>
    </source>
</evidence>
<feature type="region of interest" description="Disordered" evidence="1">
    <location>
        <begin position="1"/>
        <end position="92"/>
    </location>
</feature>
<dbReference type="EMBL" id="JAFIMR010000004">
    <property type="protein sequence ID" value="KAI1879422.1"/>
    <property type="molecule type" value="Genomic_DNA"/>
</dbReference>
<dbReference type="PROSITE" id="PS50003">
    <property type="entry name" value="PH_DOMAIN"/>
    <property type="match status" value="1"/>
</dbReference>
<gene>
    <name evidence="3" type="ORF">JX265_002376</name>
</gene>
<feature type="region of interest" description="Disordered" evidence="1">
    <location>
        <begin position="1078"/>
        <end position="1119"/>
    </location>
</feature>
<feature type="domain" description="PH" evidence="2">
    <location>
        <begin position="90"/>
        <end position="222"/>
    </location>
</feature>
<dbReference type="Proteomes" id="UP000829685">
    <property type="component" value="Unassembled WGS sequence"/>
</dbReference>
<dbReference type="InterPro" id="IPR001849">
    <property type="entry name" value="PH_domain"/>
</dbReference>
<name>A0A9P9WUT2_9PEZI</name>
<dbReference type="InterPro" id="IPR052394">
    <property type="entry name" value="LRR-containing"/>
</dbReference>
<dbReference type="Pfam" id="PF25353">
    <property type="entry name" value="PH_2nd_LRR"/>
    <property type="match status" value="1"/>
</dbReference>
<evidence type="ECO:0000313" key="4">
    <source>
        <dbReference type="Proteomes" id="UP000829685"/>
    </source>
</evidence>
<feature type="compositionally biased region" description="Low complexity" evidence="1">
    <location>
        <begin position="1"/>
        <end position="20"/>
    </location>
</feature>
<feature type="region of interest" description="Disordered" evidence="1">
    <location>
        <begin position="1025"/>
        <end position="1066"/>
    </location>
</feature>
<evidence type="ECO:0000313" key="3">
    <source>
        <dbReference type="EMBL" id="KAI1879422.1"/>
    </source>
</evidence>
<feature type="compositionally biased region" description="Polar residues" evidence="1">
    <location>
        <begin position="1034"/>
        <end position="1043"/>
    </location>
</feature>
<protein>
    <recommendedName>
        <fullName evidence="2">PH domain-containing protein</fullName>
    </recommendedName>
</protein>
<dbReference type="InterPro" id="IPR057334">
    <property type="entry name" value="PH_2nd_LRR"/>
</dbReference>
<evidence type="ECO:0000256" key="1">
    <source>
        <dbReference type="SAM" id="MobiDB-lite"/>
    </source>
</evidence>
<sequence>MRALRSLSISSQTSQLSNASDTDLASPLSERRRSTLRKLNPYGKGKEDLVRRPSKASSEDYNECTSNSTRPTTPSGSGSQGTSISGDASTVLKSGPLQEETSLLKNKREYVVLTPVGLYKFKNRSAATEQFPQVSVPTSAIEALSPVNSVASFKDLGAGAEVHIPLEKVVSVFRDEGTKPCFGIEVWWKDSSPASAFTSIELNFALPGDRDDWLKEIQHAVKQRMRVTLEERTPSDVEIDLVQILEAKYPQQGAHLDIFPVVPRRPYTRLMVNSGEVKRGWREGSSFYLAFSKNTCLLAQFTRSPSGQRINPSIVQFGLAALSKVSASRNDERFDLIFRLPLDRPSKLELSSRHQRNVLSRFFRADTFLKPAWPLWTRREIFVIEGESQKIPLPEGDDYGGFKRTLEAFLEAYHSASVEWKVNWRDVKHAPEFQLLPPPSGKEYTAYQLLAVFRALRFNDFFKSLSFRGVSFEALSHVFDNTYRFEPTVWLSRTGKRSLTRDEFEVAEKSSILFQEVVAMLLGSESIRHVDFSDVLPKASRRPTTEVSTPSLIFQGCDIVPPIILLVRSLQTRCKSVVLNGNALDATDISELYQTFQSHPDCMKGLSFSRCQLDEMANITLWEGIHEQRHSLETLELSNNLSCLEAGRVSQTLRESSKLRRLDMAYCLKGHMDGPLFRPWNTSPYSDAWRLEEVNLSGWKINFDTITAFLRYMESEESNSLRQLALNHCGISGEVATAIFCRIGKGRDIHLHLNSNPLEDGSTDWIDLIHGNEAPKRLHLDMIQFRHESNFNKLLTALSHNSTIEYLSLVGTGPPDRATPATSELLSKFLESNTTLQFLDLSGYSGKLEDAHLGWGLSGALGGLKQNSTLRQLRIRNHDIGAAEDITELCRVIAANSSLAMLDIQSNNFDHHQFSKLVHALSHNGHIVSFPISQTDRDYALEKERQLFRKQLKKAPHKALSKSEEARLDGLLKWLRDHWDTEVKKATETLKRNRDYLTNQMLDLDAECWKAWEDDSLPASLRSSLSVRQRGKGTETTRSSAALQSGLFDTDTAESPTQPGVPGRHFSYAESNMKTYTIEEESSTSDSTPSPAIESPDSDATPVEEGRRAILPRTNPMEGQQILGRARTGSFTMNMMG</sequence>
<dbReference type="PANTHER" id="PTHR24114">
    <property type="entry name" value="LEUCINE RICH REPEAT FAMILY PROTEIN"/>
    <property type="match status" value="1"/>
</dbReference>
<proteinExistence type="predicted"/>
<dbReference type="SUPFAM" id="SSF52047">
    <property type="entry name" value="RNI-like"/>
    <property type="match status" value="1"/>
</dbReference>
<dbReference type="InterPro" id="IPR032675">
    <property type="entry name" value="LRR_dom_sf"/>
</dbReference>
<dbReference type="AlphaFoldDB" id="A0A9P9WUT2"/>
<feature type="compositionally biased region" description="Low complexity" evidence="1">
    <location>
        <begin position="65"/>
        <end position="86"/>
    </location>
</feature>
<dbReference type="PANTHER" id="PTHR24114:SF2">
    <property type="entry name" value="F-BOX DOMAIN-CONTAINING PROTEIN-RELATED"/>
    <property type="match status" value="1"/>
</dbReference>
<accession>A0A9P9WUT2</accession>
<keyword evidence="4" id="KW-1185">Reference proteome</keyword>
<dbReference type="Gene3D" id="3.80.10.10">
    <property type="entry name" value="Ribonuclease Inhibitor"/>
    <property type="match status" value="1"/>
</dbReference>
<reference evidence="3" key="1">
    <citation type="submission" date="2021-03" db="EMBL/GenBank/DDBJ databases">
        <title>Revisited historic fungal species revealed as producer of novel bioactive compounds through whole genome sequencing and comparative genomics.</title>
        <authorList>
            <person name="Vignolle G.A."/>
            <person name="Hochenegger N."/>
            <person name="Mach R.L."/>
            <person name="Mach-Aigner A.R."/>
            <person name="Javad Rahimi M."/>
            <person name="Salim K.A."/>
            <person name="Chan C.M."/>
            <person name="Lim L.B.L."/>
            <person name="Cai F."/>
            <person name="Druzhinina I.S."/>
            <person name="U'Ren J.M."/>
            <person name="Derntl C."/>
        </authorList>
    </citation>
    <scope>NUCLEOTIDE SEQUENCE</scope>
    <source>
        <strain evidence="3">TUCIM 5799</strain>
    </source>
</reference>